<reference evidence="2" key="2">
    <citation type="submission" date="2015-01" db="EMBL/GenBank/DDBJ databases">
        <title>Evolutionary Origins and Diversification of the Mycorrhizal Mutualists.</title>
        <authorList>
            <consortium name="DOE Joint Genome Institute"/>
            <consortium name="Mycorrhizal Genomics Consortium"/>
            <person name="Kohler A."/>
            <person name="Kuo A."/>
            <person name="Nagy L.G."/>
            <person name="Floudas D."/>
            <person name="Copeland A."/>
            <person name="Barry K.W."/>
            <person name="Cichocki N."/>
            <person name="Veneault-Fourrey C."/>
            <person name="LaButti K."/>
            <person name="Lindquist E.A."/>
            <person name="Lipzen A."/>
            <person name="Lundell T."/>
            <person name="Morin E."/>
            <person name="Murat C."/>
            <person name="Riley R."/>
            <person name="Ohm R."/>
            <person name="Sun H."/>
            <person name="Tunlid A."/>
            <person name="Henrissat B."/>
            <person name="Grigoriev I.V."/>
            <person name="Hibbett D.S."/>
            <person name="Martin F."/>
        </authorList>
    </citation>
    <scope>NUCLEOTIDE SEQUENCE [LARGE SCALE GENOMIC DNA]</scope>
    <source>
        <strain evidence="2">Ve08.2h10</strain>
    </source>
</reference>
<dbReference type="HOGENOM" id="CLU_2776673_0_0_1"/>
<accession>A0A0D0CTD2</accession>
<gene>
    <name evidence="1" type="ORF">PAXRUDRAFT_163375</name>
</gene>
<dbReference type="OrthoDB" id="2669135at2759"/>
<name>A0A0D0CTD2_9AGAM</name>
<organism evidence="1 2">
    <name type="scientific">Paxillus rubicundulus Ve08.2h10</name>
    <dbReference type="NCBI Taxonomy" id="930991"/>
    <lineage>
        <taxon>Eukaryota</taxon>
        <taxon>Fungi</taxon>
        <taxon>Dikarya</taxon>
        <taxon>Basidiomycota</taxon>
        <taxon>Agaricomycotina</taxon>
        <taxon>Agaricomycetes</taxon>
        <taxon>Agaricomycetidae</taxon>
        <taxon>Boletales</taxon>
        <taxon>Paxilineae</taxon>
        <taxon>Paxillaceae</taxon>
        <taxon>Paxillus</taxon>
    </lineage>
</organism>
<keyword evidence="2" id="KW-1185">Reference proteome</keyword>
<evidence type="ECO:0000313" key="2">
    <source>
        <dbReference type="Proteomes" id="UP000054538"/>
    </source>
</evidence>
<proteinExistence type="predicted"/>
<reference evidence="1 2" key="1">
    <citation type="submission" date="2014-04" db="EMBL/GenBank/DDBJ databases">
        <authorList>
            <consortium name="DOE Joint Genome Institute"/>
            <person name="Kuo A."/>
            <person name="Kohler A."/>
            <person name="Jargeat P."/>
            <person name="Nagy L.G."/>
            <person name="Floudas D."/>
            <person name="Copeland A."/>
            <person name="Barry K.W."/>
            <person name="Cichocki N."/>
            <person name="Veneault-Fourrey C."/>
            <person name="LaButti K."/>
            <person name="Lindquist E.A."/>
            <person name="Lipzen A."/>
            <person name="Lundell T."/>
            <person name="Morin E."/>
            <person name="Murat C."/>
            <person name="Sun H."/>
            <person name="Tunlid A."/>
            <person name="Henrissat B."/>
            <person name="Grigoriev I.V."/>
            <person name="Hibbett D.S."/>
            <person name="Martin F."/>
            <person name="Nordberg H.P."/>
            <person name="Cantor M.N."/>
            <person name="Hua S.X."/>
        </authorList>
    </citation>
    <scope>NUCLEOTIDE SEQUENCE [LARGE SCALE GENOMIC DNA]</scope>
    <source>
        <strain evidence="1 2">Ve08.2h10</strain>
    </source>
</reference>
<dbReference type="InParanoid" id="A0A0D0CTD2"/>
<dbReference type="AlphaFoldDB" id="A0A0D0CTD2"/>
<dbReference type="Proteomes" id="UP000054538">
    <property type="component" value="Unassembled WGS sequence"/>
</dbReference>
<evidence type="ECO:0000313" key="1">
    <source>
        <dbReference type="EMBL" id="KIK78663.1"/>
    </source>
</evidence>
<sequence>MAIILPAWKKVLSELGLRKFELLDNEWLVILKDAPLFFSCSTPNLATVIPVMDHIDQQLTTYTCNKKYL</sequence>
<protein>
    <submittedName>
        <fullName evidence="1">Uncharacterized protein</fullName>
    </submittedName>
</protein>
<dbReference type="EMBL" id="KN826518">
    <property type="protein sequence ID" value="KIK78663.1"/>
    <property type="molecule type" value="Genomic_DNA"/>
</dbReference>